<evidence type="ECO:0000313" key="2">
    <source>
        <dbReference type="Proteomes" id="UP001356308"/>
    </source>
</evidence>
<dbReference type="Proteomes" id="UP001356308">
    <property type="component" value="Unassembled WGS sequence"/>
</dbReference>
<dbReference type="RefSeq" id="WP_272649752.1">
    <property type="nucleotide sequence ID" value="NZ_JAZDDG010000001.1"/>
</dbReference>
<keyword evidence="2" id="KW-1185">Reference proteome</keyword>
<gene>
    <name evidence="1" type="ORF">V1I91_02510</name>
</gene>
<protein>
    <submittedName>
        <fullName evidence="1">Uncharacterized protein</fullName>
    </submittedName>
</protein>
<organism evidence="1 2">
    <name type="scientific">Maribacter cobaltidurans</name>
    <dbReference type="NCBI Taxonomy" id="1178778"/>
    <lineage>
        <taxon>Bacteria</taxon>
        <taxon>Pseudomonadati</taxon>
        <taxon>Bacteroidota</taxon>
        <taxon>Flavobacteriia</taxon>
        <taxon>Flavobacteriales</taxon>
        <taxon>Flavobacteriaceae</taxon>
        <taxon>Maribacter</taxon>
    </lineage>
</organism>
<sequence>MMIDIDKNFIIETLHKLTGYQNVFAVTNSRMNEDQSIENGKFFQLMPKRLDGGFFDWYCIQNEYGQFYHSECECALKFISNYIEWRKMG</sequence>
<reference evidence="1 2" key="1">
    <citation type="submission" date="2024-01" db="EMBL/GenBank/DDBJ databases">
        <title>Maribacter spp. originated from different algae showed divergent polysaccharides utilization ability.</title>
        <authorList>
            <person name="Wang H."/>
            <person name="Wu Y."/>
        </authorList>
    </citation>
    <scope>NUCLEOTIDE SEQUENCE [LARGE SCALE GENOMIC DNA]</scope>
    <source>
        <strain evidence="1 2">PR1</strain>
    </source>
</reference>
<proteinExistence type="predicted"/>
<dbReference type="EMBL" id="JAZDDG010000001">
    <property type="protein sequence ID" value="MEE1974924.1"/>
    <property type="molecule type" value="Genomic_DNA"/>
</dbReference>
<evidence type="ECO:0000313" key="1">
    <source>
        <dbReference type="EMBL" id="MEE1974924.1"/>
    </source>
</evidence>
<comment type="caution">
    <text evidence="1">The sequence shown here is derived from an EMBL/GenBank/DDBJ whole genome shotgun (WGS) entry which is preliminary data.</text>
</comment>
<accession>A0ABU7IPW7</accession>
<name>A0ABU7IPW7_9FLAO</name>